<dbReference type="Proteomes" id="UP000827976">
    <property type="component" value="Chromosome 14"/>
</dbReference>
<protein>
    <submittedName>
        <fullName evidence="1">Multitransmembrane protein</fullName>
    </submittedName>
</protein>
<proteinExistence type="predicted"/>
<dbReference type="EMBL" id="CM037024">
    <property type="protein sequence ID" value="KAH7664060.1"/>
    <property type="molecule type" value="Genomic_DNA"/>
</dbReference>
<keyword evidence="2" id="KW-1185">Reference proteome</keyword>
<sequence length="248" mass="27964">MGGLPLDNPLAFTFCITGTIISAMQYLSPLPTFYGVVYLEGWNIEGLTNPEPYIISLFSCMLRIYHALINSSECFMLLIINIFGCFFNIVYITIHLVYSPNKMYIGMLIMILDVVLFALIFLLTRLLWKDEECVNVLSWIYLICLSITAVICPSSTIYQVIKTRSIKGMQFYNSLLTTLGSASWLAYVKLINNKDIVAPSALSLVFGVIQMVVYMKFKYYDSEQNVSSLQSQTAAGEVEIEMVAAKFS</sequence>
<evidence type="ECO:0000313" key="2">
    <source>
        <dbReference type="Proteomes" id="UP000827976"/>
    </source>
</evidence>
<gene>
    <name evidence="1" type="ORF">IHE45_14G095700</name>
</gene>
<organism evidence="1 2">
    <name type="scientific">Dioscorea alata</name>
    <name type="common">Purple yam</name>
    <dbReference type="NCBI Taxonomy" id="55571"/>
    <lineage>
        <taxon>Eukaryota</taxon>
        <taxon>Viridiplantae</taxon>
        <taxon>Streptophyta</taxon>
        <taxon>Embryophyta</taxon>
        <taxon>Tracheophyta</taxon>
        <taxon>Spermatophyta</taxon>
        <taxon>Magnoliopsida</taxon>
        <taxon>Liliopsida</taxon>
        <taxon>Dioscoreales</taxon>
        <taxon>Dioscoreaceae</taxon>
        <taxon>Dioscorea</taxon>
    </lineage>
</organism>
<reference evidence="2" key="1">
    <citation type="journal article" date="2022" name="Nat. Commun.">
        <title>Chromosome evolution and the genetic basis of agronomically important traits in greater yam.</title>
        <authorList>
            <person name="Bredeson J.V."/>
            <person name="Lyons J.B."/>
            <person name="Oniyinde I.O."/>
            <person name="Okereke N.R."/>
            <person name="Kolade O."/>
            <person name="Nnabue I."/>
            <person name="Nwadili C.O."/>
            <person name="Hribova E."/>
            <person name="Parker M."/>
            <person name="Nwogha J."/>
            <person name="Shu S."/>
            <person name="Carlson J."/>
            <person name="Kariba R."/>
            <person name="Muthemba S."/>
            <person name="Knop K."/>
            <person name="Barton G.J."/>
            <person name="Sherwood A.V."/>
            <person name="Lopez-Montes A."/>
            <person name="Asiedu R."/>
            <person name="Jamnadass R."/>
            <person name="Muchugi A."/>
            <person name="Goodstein D."/>
            <person name="Egesi C.N."/>
            <person name="Featherston J."/>
            <person name="Asfaw A."/>
            <person name="Simpson G.G."/>
            <person name="Dolezel J."/>
            <person name="Hendre P.S."/>
            <person name="Van Deynze A."/>
            <person name="Kumar P.L."/>
            <person name="Obidiegwu J.E."/>
            <person name="Bhattacharjee R."/>
            <person name="Rokhsar D.S."/>
        </authorList>
    </citation>
    <scope>NUCLEOTIDE SEQUENCE [LARGE SCALE GENOMIC DNA]</scope>
    <source>
        <strain evidence="2">cv. TDa95/00328</strain>
    </source>
</reference>
<comment type="caution">
    <text evidence="1">The sequence shown here is derived from an EMBL/GenBank/DDBJ whole genome shotgun (WGS) entry which is preliminary data.</text>
</comment>
<accession>A0ACB7UTQ5</accession>
<name>A0ACB7UTQ5_DIOAL</name>
<evidence type="ECO:0000313" key="1">
    <source>
        <dbReference type="EMBL" id="KAH7664060.1"/>
    </source>
</evidence>